<dbReference type="GO" id="GO:0006508">
    <property type="term" value="P:proteolysis"/>
    <property type="evidence" value="ECO:0007669"/>
    <property type="project" value="UniProtKB-KW"/>
</dbReference>
<dbReference type="Gene3D" id="1.20.1540.10">
    <property type="entry name" value="Rhomboid-like"/>
    <property type="match status" value="1"/>
</dbReference>
<proteinExistence type="predicted"/>
<keyword evidence="3 5" id="KW-1133">Transmembrane helix</keyword>
<name>A0A1G8V511_9EURY</name>
<keyword evidence="7" id="KW-0645">Protease</keyword>
<evidence type="ECO:0000256" key="2">
    <source>
        <dbReference type="ARBA" id="ARBA00022692"/>
    </source>
</evidence>
<feature type="transmembrane region" description="Helical" evidence="5">
    <location>
        <begin position="87"/>
        <end position="110"/>
    </location>
</feature>
<evidence type="ECO:0000313" key="8">
    <source>
        <dbReference type="Proteomes" id="UP000198856"/>
    </source>
</evidence>
<feature type="transmembrane region" description="Helical" evidence="5">
    <location>
        <begin position="12"/>
        <end position="39"/>
    </location>
</feature>
<keyword evidence="2 5" id="KW-0812">Transmembrane</keyword>
<keyword evidence="8" id="KW-1185">Reference proteome</keyword>
<accession>A0A1G8V511</accession>
<dbReference type="InterPro" id="IPR022764">
    <property type="entry name" value="Peptidase_S54_rhomboid_dom"/>
</dbReference>
<feature type="transmembrane region" description="Helical" evidence="5">
    <location>
        <begin position="122"/>
        <end position="142"/>
    </location>
</feature>
<dbReference type="Proteomes" id="UP000198856">
    <property type="component" value="Unassembled WGS sequence"/>
</dbReference>
<keyword evidence="4 5" id="KW-0472">Membrane</keyword>
<dbReference type="OrthoDB" id="169619at2157"/>
<feature type="transmembrane region" description="Helical" evidence="5">
    <location>
        <begin position="178"/>
        <end position="196"/>
    </location>
</feature>
<keyword evidence="7" id="KW-0378">Hydrolase</keyword>
<reference evidence="7 8" key="1">
    <citation type="submission" date="2016-10" db="EMBL/GenBank/DDBJ databases">
        <authorList>
            <person name="de Groot N.N."/>
        </authorList>
    </citation>
    <scope>NUCLEOTIDE SEQUENCE [LARGE SCALE GENOMIC DNA]</scope>
    <source>
        <strain evidence="7 8">IBRC-M10015</strain>
    </source>
</reference>
<sequence>MGSRSATPVFELVMLFVVVYALQMVSALADLVGELFVLQPPIQENPWTVVTSVFAHADLGHLVSNAVALAVIGLPVAVFTTRARFHAFFVVAGAVAGVSQIVLSDVVTVIPGIGVTASPGVVGASGGVFALLGYLLAGNRVAATLGSAVNLPDWLTYSVFFALAGMVTLATAAPGVALIAHFTGLLVGLVAGRVHLLDPSRR</sequence>
<evidence type="ECO:0000256" key="1">
    <source>
        <dbReference type="ARBA" id="ARBA00004141"/>
    </source>
</evidence>
<dbReference type="PANTHER" id="PTHR43066">
    <property type="entry name" value="RHOMBOID-RELATED PROTEIN"/>
    <property type="match status" value="1"/>
</dbReference>
<evidence type="ECO:0000259" key="6">
    <source>
        <dbReference type="Pfam" id="PF01694"/>
    </source>
</evidence>
<evidence type="ECO:0000256" key="3">
    <source>
        <dbReference type="ARBA" id="ARBA00022989"/>
    </source>
</evidence>
<evidence type="ECO:0000313" key="7">
    <source>
        <dbReference type="EMBL" id="SDJ61226.1"/>
    </source>
</evidence>
<feature type="transmembrane region" description="Helical" evidence="5">
    <location>
        <begin position="154"/>
        <end position="172"/>
    </location>
</feature>
<feature type="domain" description="Peptidase S54 rhomboid" evidence="6">
    <location>
        <begin position="45"/>
        <end position="194"/>
    </location>
</feature>
<protein>
    <submittedName>
        <fullName evidence="7">Membrane associated serine protease, rhomboid family</fullName>
    </submittedName>
</protein>
<dbReference type="RefSeq" id="WP_092701283.1">
    <property type="nucleotide sequence ID" value="NZ_FNFC01000006.1"/>
</dbReference>
<dbReference type="Pfam" id="PF01694">
    <property type="entry name" value="Rhomboid"/>
    <property type="match status" value="1"/>
</dbReference>
<dbReference type="STRING" id="890420.SAMN05216226_1065"/>
<dbReference type="PANTHER" id="PTHR43066:SF11">
    <property type="entry name" value="PEPTIDASE S54 RHOMBOID DOMAIN-CONTAINING PROTEIN"/>
    <property type="match status" value="1"/>
</dbReference>
<feature type="transmembrane region" description="Helical" evidence="5">
    <location>
        <begin position="59"/>
        <end position="80"/>
    </location>
</feature>
<dbReference type="EMBL" id="FNFC01000006">
    <property type="protein sequence ID" value="SDJ61226.1"/>
    <property type="molecule type" value="Genomic_DNA"/>
</dbReference>
<gene>
    <name evidence="7" type="ORF">SAMN05216226_1065</name>
</gene>
<dbReference type="AlphaFoldDB" id="A0A1G8V511"/>
<dbReference type="GO" id="GO:0016020">
    <property type="term" value="C:membrane"/>
    <property type="evidence" value="ECO:0007669"/>
    <property type="project" value="UniProtKB-SubCell"/>
</dbReference>
<comment type="subcellular location">
    <subcellularLocation>
        <location evidence="1">Membrane</location>
        <topology evidence="1">Multi-pass membrane protein</topology>
    </subcellularLocation>
</comment>
<organism evidence="7 8">
    <name type="scientific">Halovenus aranensis</name>
    <dbReference type="NCBI Taxonomy" id="890420"/>
    <lineage>
        <taxon>Archaea</taxon>
        <taxon>Methanobacteriati</taxon>
        <taxon>Methanobacteriota</taxon>
        <taxon>Stenosarchaea group</taxon>
        <taxon>Halobacteria</taxon>
        <taxon>Halobacteriales</taxon>
        <taxon>Haloarculaceae</taxon>
        <taxon>Halovenus</taxon>
    </lineage>
</organism>
<dbReference type="InterPro" id="IPR035952">
    <property type="entry name" value="Rhomboid-like_sf"/>
</dbReference>
<dbReference type="GO" id="GO:0004252">
    <property type="term" value="F:serine-type endopeptidase activity"/>
    <property type="evidence" value="ECO:0007669"/>
    <property type="project" value="InterPro"/>
</dbReference>
<evidence type="ECO:0000256" key="4">
    <source>
        <dbReference type="ARBA" id="ARBA00023136"/>
    </source>
</evidence>
<dbReference type="SUPFAM" id="SSF144091">
    <property type="entry name" value="Rhomboid-like"/>
    <property type="match status" value="1"/>
</dbReference>
<evidence type="ECO:0000256" key="5">
    <source>
        <dbReference type="SAM" id="Phobius"/>
    </source>
</evidence>